<evidence type="ECO:0000313" key="1">
    <source>
        <dbReference type="EMBL" id="PNH03494.1"/>
    </source>
</evidence>
<dbReference type="PANTHER" id="PTHR35467">
    <property type="match status" value="1"/>
</dbReference>
<protein>
    <submittedName>
        <fullName evidence="1">Uncharacterized protein</fullName>
    </submittedName>
</protein>
<dbReference type="InterPro" id="IPR039343">
    <property type="entry name" value="NDX1-like"/>
</dbReference>
<dbReference type="AlphaFoldDB" id="A0A2J7ZT95"/>
<keyword evidence="2" id="KW-1185">Reference proteome</keyword>
<evidence type="ECO:0000313" key="2">
    <source>
        <dbReference type="Proteomes" id="UP000236333"/>
    </source>
</evidence>
<comment type="caution">
    <text evidence="1">The sequence shown here is derived from an EMBL/GenBank/DDBJ whole genome shotgun (WGS) entry which is preliminary data.</text>
</comment>
<feature type="non-terminal residue" evidence="1">
    <location>
        <position position="333"/>
    </location>
</feature>
<gene>
    <name evidence="1" type="ORF">TSOC_010447</name>
</gene>
<dbReference type="PANTHER" id="PTHR35467:SF2">
    <property type="entry name" value="PROTEIN NEOXANTHIN-DEFICIENT 1"/>
    <property type="match status" value="1"/>
</dbReference>
<dbReference type="Proteomes" id="UP000236333">
    <property type="component" value="Unassembled WGS sequence"/>
</dbReference>
<accession>A0A2J7ZT95</accession>
<organism evidence="1 2">
    <name type="scientific">Tetrabaena socialis</name>
    <dbReference type="NCBI Taxonomy" id="47790"/>
    <lineage>
        <taxon>Eukaryota</taxon>
        <taxon>Viridiplantae</taxon>
        <taxon>Chlorophyta</taxon>
        <taxon>core chlorophytes</taxon>
        <taxon>Chlorophyceae</taxon>
        <taxon>CS clade</taxon>
        <taxon>Chlamydomonadales</taxon>
        <taxon>Tetrabaenaceae</taxon>
        <taxon>Tetrabaena</taxon>
    </lineage>
</organism>
<reference evidence="1 2" key="1">
    <citation type="journal article" date="2017" name="Mol. Biol. Evol.">
        <title>The 4-celled Tetrabaena socialis nuclear genome reveals the essential components for genetic control of cell number at the origin of multicellularity in the volvocine lineage.</title>
        <authorList>
            <person name="Featherston J."/>
            <person name="Arakaki Y."/>
            <person name="Hanschen E.R."/>
            <person name="Ferris P.J."/>
            <person name="Michod R.E."/>
            <person name="Olson B.J.S.C."/>
            <person name="Nozaki H."/>
            <person name="Durand P.M."/>
        </authorList>
    </citation>
    <scope>NUCLEOTIDE SEQUENCE [LARGE SCALE GENOMIC DNA]</scope>
    <source>
        <strain evidence="1 2">NIES-571</strain>
    </source>
</reference>
<dbReference type="EMBL" id="PGGS01000497">
    <property type="protein sequence ID" value="PNH03494.1"/>
    <property type="molecule type" value="Genomic_DNA"/>
</dbReference>
<proteinExistence type="predicted"/>
<name>A0A2J7ZT95_9CHLO</name>
<sequence length="333" mass="33835">MRGKGPHRPACCEVFAVGLRRQVEAGGLRLSVAGVRLLLRTKLPPHLVRAYPPAPEAPLDQGAVVVGFDPDMFGMEEEDEQGGPVVAAAAAHAGRDGNGEGGDVAMDTGDTVAAATSAAAVADDDDDGDDMDPRTLAQAAARLAHMTSDARVGPAPMQQWADVYKESGPDGVGAMGGEPTIDLAAWRLGGAAAGEGAGAHTLGGFYLARYTDSPVGAFDELVALAGLVWNAPTSCAWAARVYVNNREARDHGVHHVGLPSRLAAFSLISPAAAASGDAAGHARQQAGGSGRAGNWWLPEAAAPLAGQARAHATLPVLCTRGGMGRGPRAARGA</sequence>
<dbReference type="OrthoDB" id="9970474at2759"/>